<dbReference type="Pfam" id="PF02854">
    <property type="entry name" value="MIF4G"/>
    <property type="match status" value="2"/>
</dbReference>
<reference evidence="5 6" key="1">
    <citation type="journal article" date="2020" name="G3 (Bethesda)">
        <title>Improved Reference Genome for Cyclotella cryptica CCMP332, a Model for Cell Wall Morphogenesis, Salinity Adaptation, and Lipid Production in Diatoms (Bacillariophyta).</title>
        <authorList>
            <person name="Roberts W.R."/>
            <person name="Downey K.M."/>
            <person name="Ruck E.C."/>
            <person name="Traller J.C."/>
            <person name="Alverson A.J."/>
        </authorList>
    </citation>
    <scope>NUCLEOTIDE SEQUENCE [LARGE SCALE GENOMIC DNA]</scope>
    <source>
        <strain evidence="5 6">CCMP332</strain>
    </source>
</reference>
<dbReference type="Proteomes" id="UP001516023">
    <property type="component" value="Unassembled WGS sequence"/>
</dbReference>
<feature type="compositionally biased region" description="Basic and acidic residues" evidence="3">
    <location>
        <begin position="662"/>
        <end position="678"/>
    </location>
</feature>
<feature type="region of interest" description="Disordered" evidence="3">
    <location>
        <begin position="644"/>
        <end position="678"/>
    </location>
</feature>
<feature type="domain" description="MIF4G" evidence="4">
    <location>
        <begin position="890"/>
        <end position="1151"/>
    </location>
</feature>
<feature type="non-terminal residue" evidence="5">
    <location>
        <position position="1"/>
    </location>
</feature>
<keyword evidence="6" id="KW-1185">Reference proteome</keyword>
<feature type="compositionally biased region" description="Basic residues" evidence="3">
    <location>
        <begin position="1"/>
        <end position="14"/>
    </location>
</feature>
<comment type="subcellular location">
    <subcellularLocation>
        <location evidence="1">Cytoplasm</location>
    </subcellularLocation>
</comment>
<dbReference type="Gene3D" id="1.25.40.180">
    <property type="match status" value="3"/>
</dbReference>
<evidence type="ECO:0000259" key="4">
    <source>
        <dbReference type="SMART" id="SM00543"/>
    </source>
</evidence>
<dbReference type="InterPro" id="IPR003890">
    <property type="entry name" value="MIF4G-like_typ-3"/>
</dbReference>
<feature type="compositionally biased region" description="Basic and acidic residues" evidence="3">
    <location>
        <begin position="87"/>
        <end position="114"/>
    </location>
</feature>
<sequence>GKHYKQRARARLIKKSTMIGGHGNGGRGGRSGGRRPPPPSSGRGRGGNSGAPPPDRNDNAPNNRPLSSSSSSRPKSGRGPPNRRRPGRGEDKAKQEAERLELERKQKEEEEAAAKKAAAAAAEAKRLAEIERRNKLQSQYDAGIKSCIATLESFVNGLKLRGDLRRQFDTAVLEGSGSSPLMAERLKFEQTKKSLKSDLKKCTAFVKKIKSGSYPTPTELDSANNPIKTLNLTRYVEEVAAAIAEPNQKIKPTDIPSMVMLCVEMHRRYEGFAPALVPSLMSSVTGHGSSGEEENTLPKRLCLRLLTEFVLHGIITDLKSIVKIVSEAAGAPSEGDKEYVITDANVVVTFAKTGGLEVLGVVPRAIRVEYDRLRSEIAGKGEGKMMGVGTDMDTKEPAGEQSNANQDEKMVSTATPSSAGDTDFETPFVPTLTDGLMTEAQAVIDSYDIITPQSRAVPQPTTSTLHTHCMGAYRTLCNSFVATHRRLIKLEKRCEQDRLLQGNLSEAREKGLSDARTLLENLKKSVETLSDVLDVDPPVLPSSEEDGDDNAGATDGRGIKLWTKNENDPSEEERDARLGPFDDEETRSFYCDVPDLLATKPPALLGVNLVDLEKQKERNARQYGALSGGEGPEVGAMEVEDVDTKDDGLDEFEEGDTEDVTMEDKVEGESEDGGNKDTPHYKLMVLLEQELPEASRREKIDELADRFCVNHGSNKNSRKRLYKTLFLVPHARLDLLPYWSRFAAILDRVYSDSTLVADLEHQLHGQARFKKNQNLDSRLRTARYLSELTKFRVAPPIVVLRGIKRCLEDFTGYNIDVACSLLENCGRYLYRTKHTHKKLSELMDTMMRIKKARNLDERHVAMINSAFFMVNPPRKATQPAKKISPLEGYLRHLMTSRLDADDKSVLFVSKQIQRLPWSDPGVDCGALVSKYMMKACRKGRYKSTKAVALLAANLKRNKPEIAARLIDSVVEEIQWFLEHPHFRDHQRTLVCARIFGELYCSGVIPSSAVFEMMHHVLNFGHEIPDALRQVTESQESFAPRGKVTQTIHEDEELADGQEKNAEEGKTIVPVSRFSAHDPRVFCHGDPPTVAFRIKLVTTILDTVSSLIVTTSNKTKIEFILASLQRYLFVKNSLPSDVEFSVLDLFDVLDSQLKKLYPETKRKPQSKQVAPKAPTTSFVRYNSWIDAHKFVIAADMAEFVSQARTSTRLLAQAGLLGAEDASTGDLLEDDTVGSGSVEMTDEDDEFLDRCDSDSDVEGEDYTPLRKMLDNEVSDEESVDDEEAFNGEDEIDEAAAEAAYLRQRQDEAFESELRKLTMDALEKGKNSARTGAGGKVSSQMPAAPQFIPKKPIADIKQTETEPMHNPFVGESGISFKLLKKGNKGKMEEKEFLVPSSTTLARRATKQDDEAAKERDLLKARVLQYEAESAELRTSGGNVYLDDSKLQVIRNRPLTMDAIDSNFGKSKDPPYKLSERFRGRGRAGGRLFNPGRG</sequence>
<dbReference type="EMBL" id="JABMIG020000560">
    <property type="protein sequence ID" value="KAL3775053.1"/>
    <property type="molecule type" value="Genomic_DNA"/>
</dbReference>
<dbReference type="GO" id="GO:0005737">
    <property type="term" value="C:cytoplasm"/>
    <property type="evidence" value="ECO:0007669"/>
    <property type="project" value="UniProtKB-SubCell"/>
</dbReference>
<feature type="compositionally biased region" description="Gly residues" evidence="3">
    <location>
        <begin position="20"/>
        <end position="31"/>
    </location>
</feature>
<accession>A0ABD3NG97</accession>
<protein>
    <recommendedName>
        <fullName evidence="4">MIF4G domain-containing protein</fullName>
    </recommendedName>
</protein>
<feature type="compositionally biased region" description="Acidic residues" evidence="3">
    <location>
        <begin position="644"/>
        <end position="661"/>
    </location>
</feature>
<evidence type="ECO:0000313" key="6">
    <source>
        <dbReference type="Proteomes" id="UP001516023"/>
    </source>
</evidence>
<feature type="region of interest" description="Disordered" evidence="3">
    <location>
        <begin position="1"/>
        <end position="116"/>
    </location>
</feature>
<feature type="compositionally biased region" description="Low complexity" evidence="3">
    <location>
        <begin position="59"/>
        <end position="80"/>
    </location>
</feature>
<evidence type="ECO:0000256" key="1">
    <source>
        <dbReference type="ARBA" id="ARBA00004496"/>
    </source>
</evidence>
<dbReference type="SUPFAM" id="SSF48371">
    <property type="entry name" value="ARM repeat"/>
    <property type="match status" value="2"/>
</dbReference>
<dbReference type="PANTHER" id="PTHR12839:SF7">
    <property type="entry name" value="REGULATOR OF NONSENSE TRANSCRIPTS 2"/>
    <property type="match status" value="1"/>
</dbReference>
<evidence type="ECO:0000256" key="2">
    <source>
        <dbReference type="ARBA" id="ARBA00022490"/>
    </source>
</evidence>
<feature type="region of interest" description="Disordered" evidence="3">
    <location>
        <begin position="382"/>
        <end position="423"/>
    </location>
</feature>
<organism evidence="5 6">
    <name type="scientific">Cyclotella cryptica</name>
    <dbReference type="NCBI Taxonomy" id="29204"/>
    <lineage>
        <taxon>Eukaryota</taxon>
        <taxon>Sar</taxon>
        <taxon>Stramenopiles</taxon>
        <taxon>Ochrophyta</taxon>
        <taxon>Bacillariophyta</taxon>
        <taxon>Coscinodiscophyceae</taxon>
        <taxon>Thalassiosirophycidae</taxon>
        <taxon>Stephanodiscales</taxon>
        <taxon>Stephanodiscaceae</taxon>
        <taxon>Cyclotella</taxon>
    </lineage>
</organism>
<proteinExistence type="predicted"/>
<dbReference type="InterPro" id="IPR039762">
    <property type="entry name" value="Nmd2/UPF2"/>
</dbReference>
<dbReference type="InterPro" id="IPR016024">
    <property type="entry name" value="ARM-type_fold"/>
</dbReference>
<dbReference type="InterPro" id="IPR007193">
    <property type="entry name" value="Upf2/Nmd2_C"/>
</dbReference>
<dbReference type="Pfam" id="PF04050">
    <property type="entry name" value="Upf2"/>
    <property type="match status" value="1"/>
</dbReference>
<dbReference type="PANTHER" id="PTHR12839">
    <property type="entry name" value="NONSENSE-MEDIATED MRNA DECAY PROTEIN 2 UP-FRAMESHIFT SUPPRESSOR 2"/>
    <property type="match status" value="1"/>
</dbReference>
<feature type="region of interest" description="Disordered" evidence="3">
    <location>
        <begin position="533"/>
        <end position="581"/>
    </location>
</feature>
<feature type="domain" description="MIF4G" evidence="4">
    <location>
        <begin position="684"/>
        <end position="873"/>
    </location>
</feature>
<gene>
    <name evidence="5" type="ORF">HJC23_000581</name>
</gene>
<keyword evidence="2" id="KW-0963">Cytoplasm</keyword>
<feature type="compositionally biased region" description="Basic and acidic residues" evidence="3">
    <location>
        <begin position="1462"/>
        <end position="1475"/>
    </location>
</feature>
<name>A0ABD3NG97_9STRA</name>
<evidence type="ECO:0000313" key="5">
    <source>
        <dbReference type="EMBL" id="KAL3775053.1"/>
    </source>
</evidence>
<comment type="caution">
    <text evidence="5">The sequence shown here is derived from an EMBL/GenBank/DDBJ whole genome shotgun (WGS) entry which is preliminary data.</text>
</comment>
<evidence type="ECO:0000256" key="3">
    <source>
        <dbReference type="SAM" id="MobiDB-lite"/>
    </source>
</evidence>
<dbReference type="SMART" id="SM00543">
    <property type="entry name" value="MIF4G"/>
    <property type="match status" value="2"/>
</dbReference>
<feature type="region of interest" description="Disordered" evidence="3">
    <location>
        <begin position="1455"/>
        <end position="1490"/>
    </location>
</feature>